<accession>A0A2M7FZA4</accession>
<protein>
    <recommendedName>
        <fullName evidence="4">DUF4185 domain-containing protein</fullName>
    </recommendedName>
</protein>
<proteinExistence type="predicted"/>
<keyword evidence="1" id="KW-0732">Signal</keyword>
<organism evidence="2 3">
    <name type="scientific">bacterium (Candidatus Blackallbacteria) CG17_big_fil_post_rev_8_21_14_2_50_48_46</name>
    <dbReference type="NCBI Taxonomy" id="2014261"/>
    <lineage>
        <taxon>Bacteria</taxon>
        <taxon>Candidatus Blackallbacteria</taxon>
    </lineage>
</organism>
<sequence length="399" mass="45698">MQKTFWTLKMHAQIKSLKILLCLLFCFSQQIASAQQASNQSDRKCRPEFPLKEGWLGGDGIFSVPLNSGKTIWLFGDSFVSSQANSRTEPLNRLGAEMVANTLALSKCGPQGFELNYYWHKNSSPPQKPFFQGEGFKYWPIHGFEYAGKLYLALERIQTTDAVENGFNFEITGVDLAVVSNPESPPPEWQITIKNLSENREIIPGIAMVREKGYLYLLSFQETPQKNHPFLLNRIPISSLQQTPLPLEYLSQSKIWKQGLTGPDAQVLIPNGATEASLFYDPETKMWMIVHTSPEFLHSEIVIYQARELIGPWINKQVFTNFYPEMDKTQPLYDTESFCYAAKAHPQFSNFKAHELLIGYACNSFHFNKLLQSTQLYRPQVKNIKLNPEHESFEHEAKR</sequence>
<evidence type="ECO:0000256" key="1">
    <source>
        <dbReference type="SAM" id="SignalP"/>
    </source>
</evidence>
<evidence type="ECO:0008006" key="4">
    <source>
        <dbReference type="Google" id="ProtNLM"/>
    </source>
</evidence>
<gene>
    <name evidence="2" type="ORF">COW36_22550</name>
</gene>
<feature type="chain" id="PRO_5014857043" description="DUF4185 domain-containing protein" evidence="1">
    <location>
        <begin position="35"/>
        <end position="399"/>
    </location>
</feature>
<dbReference type="Proteomes" id="UP000231019">
    <property type="component" value="Unassembled WGS sequence"/>
</dbReference>
<comment type="caution">
    <text evidence="2">The sequence shown here is derived from an EMBL/GenBank/DDBJ whole genome shotgun (WGS) entry which is preliminary data.</text>
</comment>
<feature type="signal peptide" evidence="1">
    <location>
        <begin position="1"/>
        <end position="34"/>
    </location>
</feature>
<reference evidence="2 3" key="1">
    <citation type="submission" date="2017-09" db="EMBL/GenBank/DDBJ databases">
        <title>Depth-based differentiation of microbial function through sediment-hosted aquifers and enrichment of novel symbionts in the deep terrestrial subsurface.</title>
        <authorList>
            <person name="Probst A.J."/>
            <person name="Ladd B."/>
            <person name="Jarett J.K."/>
            <person name="Geller-Mcgrath D.E."/>
            <person name="Sieber C.M."/>
            <person name="Emerson J.B."/>
            <person name="Anantharaman K."/>
            <person name="Thomas B.C."/>
            <person name="Malmstrom R."/>
            <person name="Stieglmeier M."/>
            <person name="Klingl A."/>
            <person name="Woyke T."/>
            <person name="Ryan C.M."/>
            <person name="Banfield J.F."/>
        </authorList>
    </citation>
    <scope>NUCLEOTIDE SEQUENCE [LARGE SCALE GENOMIC DNA]</scope>
    <source>
        <strain evidence="2">CG17_big_fil_post_rev_8_21_14_2_50_48_46</strain>
    </source>
</reference>
<dbReference type="EMBL" id="PFFQ01000063">
    <property type="protein sequence ID" value="PIW14160.1"/>
    <property type="molecule type" value="Genomic_DNA"/>
</dbReference>
<name>A0A2M7FZA4_9BACT</name>
<dbReference type="AlphaFoldDB" id="A0A2M7FZA4"/>
<evidence type="ECO:0000313" key="3">
    <source>
        <dbReference type="Proteomes" id="UP000231019"/>
    </source>
</evidence>
<evidence type="ECO:0000313" key="2">
    <source>
        <dbReference type="EMBL" id="PIW14160.1"/>
    </source>
</evidence>